<comment type="caution">
    <text evidence="1">The sequence shown here is derived from an EMBL/GenBank/DDBJ whole genome shotgun (WGS) entry which is preliminary data.</text>
</comment>
<gene>
    <name evidence="1" type="ORF">ACJRO7_026580</name>
</gene>
<evidence type="ECO:0000313" key="1">
    <source>
        <dbReference type="EMBL" id="KAL3729480.1"/>
    </source>
</evidence>
<dbReference type="AlphaFoldDB" id="A0ABD3K152"/>
<dbReference type="Proteomes" id="UP001634007">
    <property type="component" value="Unassembled WGS sequence"/>
</dbReference>
<accession>A0ABD3K152</accession>
<evidence type="ECO:0000313" key="2">
    <source>
        <dbReference type="Proteomes" id="UP001634007"/>
    </source>
</evidence>
<reference evidence="1 2" key="1">
    <citation type="submission" date="2024-11" db="EMBL/GenBank/DDBJ databases">
        <title>Chromosome-level genome assembly of Eucalyptus globulus Labill. provides insights into its genome evolution.</title>
        <authorList>
            <person name="Li X."/>
        </authorList>
    </citation>
    <scope>NUCLEOTIDE SEQUENCE [LARGE SCALE GENOMIC DNA]</scope>
    <source>
        <strain evidence="1">CL2024</strain>
        <tissue evidence="1">Fresh tender leaves</tissue>
    </source>
</reference>
<name>A0ABD3K152_EUCGL</name>
<protein>
    <submittedName>
        <fullName evidence="1">Uncharacterized protein</fullName>
    </submittedName>
</protein>
<organism evidence="1 2">
    <name type="scientific">Eucalyptus globulus</name>
    <name type="common">Tasmanian blue gum</name>
    <dbReference type="NCBI Taxonomy" id="34317"/>
    <lineage>
        <taxon>Eukaryota</taxon>
        <taxon>Viridiplantae</taxon>
        <taxon>Streptophyta</taxon>
        <taxon>Embryophyta</taxon>
        <taxon>Tracheophyta</taxon>
        <taxon>Spermatophyta</taxon>
        <taxon>Magnoliopsida</taxon>
        <taxon>eudicotyledons</taxon>
        <taxon>Gunneridae</taxon>
        <taxon>Pentapetalae</taxon>
        <taxon>rosids</taxon>
        <taxon>malvids</taxon>
        <taxon>Myrtales</taxon>
        <taxon>Myrtaceae</taxon>
        <taxon>Myrtoideae</taxon>
        <taxon>Eucalypteae</taxon>
        <taxon>Eucalyptus</taxon>
    </lineage>
</organism>
<dbReference type="EMBL" id="JBJKBG010000007">
    <property type="protein sequence ID" value="KAL3729480.1"/>
    <property type="molecule type" value="Genomic_DNA"/>
</dbReference>
<sequence>MEESSTPSSGKASGISTPFLLTYFLLNGVFPPSEGFEAVDLISPFQLSLFHHLRSMFFAQAHELGGLPSEVRDSPSMWKQLKMATPSQALEALYLVDRSQV</sequence>
<proteinExistence type="predicted"/>
<keyword evidence="2" id="KW-1185">Reference proteome</keyword>